<comment type="caution">
    <text evidence="3">The sequence shown here is derived from an EMBL/GenBank/DDBJ whole genome shotgun (WGS) entry which is preliminary data.</text>
</comment>
<evidence type="ECO:0000313" key="4">
    <source>
        <dbReference type="Proteomes" id="UP000290253"/>
    </source>
</evidence>
<evidence type="ECO:0000259" key="2">
    <source>
        <dbReference type="Pfam" id="PF00561"/>
    </source>
</evidence>
<keyword evidence="1 3" id="KW-0378">Hydrolase</keyword>
<dbReference type="PRINTS" id="PR00111">
    <property type="entry name" value="ABHYDROLASE"/>
</dbReference>
<dbReference type="Gene3D" id="3.40.50.1820">
    <property type="entry name" value="alpha/beta hydrolase"/>
    <property type="match status" value="1"/>
</dbReference>
<keyword evidence="4" id="KW-1185">Reference proteome</keyword>
<dbReference type="Proteomes" id="UP000290253">
    <property type="component" value="Unassembled WGS sequence"/>
</dbReference>
<dbReference type="AlphaFoldDB" id="A0A4Q1SJM5"/>
<dbReference type="EMBL" id="SDMK01000001">
    <property type="protein sequence ID" value="RXS97851.1"/>
    <property type="molecule type" value="Genomic_DNA"/>
</dbReference>
<gene>
    <name evidence="3" type="ORF">ESZ00_08330</name>
</gene>
<dbReference type="Pfam" id="PF00561">
    <property type="entry name" value="Abhydrolase_1"/>
    <property type="match status" value="1"/>
</dbReference>
<protein>
    <submittedName>
        <fullName evidence="3">Alpha/beta hydrolase</fullName>
    </submittedName>
</protein>
<dbReference type="InterPro" id="IPR050266">
    <property type="entry name" value="AB_hydrolase_sf"/>
</dbReference>
<feature type="domain" description="AB hydrolase-1" evidence="2">
    <location>
        <begin position="19"/>
        <end position="248"/>
    </location>
</feature>
<accession>A0A4Q1SJM5</accession>
<evidence type="ECO:0000313" key="3">
    <source>
        <dbReference type="EMBL" id="RXS97851.1"/>
    </source>
</evidence>
<dbReference type="SUPFAM" id="SSF53474">
    <property type="entry name" value="alpha/beta-Hydrolases"/>
    <property type="match status" value="1"/>
</dbReference>
<evidence type="ECO:0000256" key="1">
    <source>
        <dbReference type="ARBA" id="ARBA00022801"/>
    </source>
</evidence>
<reference evidence="3 4" key="1">
    <citation type="journal article" date="2016" name="Int. J. Syst. Evol. Microbiol.">
        <title>Acidipila dinghuensis sp. nov., an acidobacterium isolated from forest soil.</title>
        <authorList>
            <person name="Jiang Y.W."/>
            <person name="Wang J."/>
            <person name="Chen M.H."/>
            <person name="Lv Y.Y."/>
            <person name="Qiu L.H."/>
        </authorList>
    </citation>
    <scope>NUCLEOTIDE SEQUENCE [LARGE SCALE GENOMIC DNA]</scope>
    <source>
        <strain evidence="3 4">DHOF10</strain>
    </source>
</reference>
<dbReference type="InterPro" id="IPR029058">
    <property type="entry name" value="AB_hydrolase_fold"/>
</dbReference>
<organism evidence="3 4">
    <name type="scientific">Silvibacterium dinghuense</name>
    <dbReference type="NCBI Taxonomy" id="1560006"/>
    <lineage>
        <taxon>Bacteria</taxon>
        <taxon>Pseudomonadati</taxon>
        <taxon>Acidobacteriota</taxon>
        <taxon>Terriglobia</taxon>
        <taxon>Terriglobales</taxon>
        <taxon>Acidobacteriaceae</taxon>
        <taxon>Silvibacterium</taxon>
    </lineage>
</organism>
<dbReference type="PANTHER" id="PTHR43798:SF31">
    <property type="entry name" value="AB HYDROLASE SUPERFAMILY PROTEIN YCLE"/>
    <property type="match status" value="1"/>
</dbReference>
<sequence length="266" mass="29275">MYHSLSTPMHVSACGEGAPVLFLHGMPTSGRLWDAVIARLCSQYRCITVDLPGLGRSPRAPHSLGDLRTIADQLDQIRRRQGIERWHVVGHDAGAVIAVHYAQFYSGRVDHLALLAPALFPELKPYFLIEPLRKPVVGELLAPVIRTLFWKIAMQRALEEVEDGRSLARDFYAPFAGPAGAMAFLRLVRWGQPQRLLADVPAILPRLAMPALLFHGAADPVIPAEFAQRALRLMPNASLLTLECGHFIPLCQPAAVATELGRFFAA</sequence>
<proteinExistence type="predicted"/>
<dbReference type="InterPro" id="IPR000073">
    <property type="entry name" value="AB_hydrolase_1"/>
</dbReference>
<name>A0A4Q1SJM5_9BACT</name>
<dbReference type="OrthoDB" id="9797695at2"/>
<dbReference type="GO" id="GO:0016020">
    <property type="term" value="C:membrane"/>
    <property type="evidence" value="ECO:0007669"/>
    <property type="project" value="TreeGrafter"/>
</dbReference>
<dbReference type="PANTHER" id="PTHR43798">
    <property type="entry name" value="MONOACYLGLYCEROL LIPASE"/>
    <property type="match status" value="1"/>
</dbReference>
<dbReference type="GO" id="GO:0016787">
    <property type="term" value="F:hydrolase activity"/>
    <property type="evidence" value="ECO:0007669"/>
    <property type="project" value="UniProtKB-KW"/>
</dbReference>